<organism evidence="8 9">
    <name type="scientific">Candidatus Chloroploca mongolica</name>
    <dbReference type="NCBI Taxonomy" id="2528176"/>
    <lineage>
        <taxon>Bacteria</taxon>
        <taxon>Bacillati</taxon>
        <taxon>Chloroflexota</taxon>
        <taxon>Chloroflexia</taxon>
        <taxon>Chloroflexales</taxon>
        <taxon>Chloroflexineae</taxon>
        <taxon>Oscillochloridaceae</taxon>
        <taxon>Candidatus Chloroploca</taxon>
    </lineage>
</organism>
<evidence type="ECO:0000256" key="5">
    <source>
        <dbReference type="ARBA" id="ARBA00023295"/>
    </source>
</evidence>
<proteinExistence type="inferred from homology"/>
<dbReference type="Proteomes" id="UP001193081">
    <property type="component" value="Unassembled WGS sequence"/>
</dbReference>
<evidence type="ECO:0000256" key="1">
    <source>
        <dbReference type="ARBA" id="ARBA00009865"/>
    </source>
</evidence>
<dbReference type="InterPro" id="IPR006710">
    <property type="entry name" value="Glyco_hydro_43"/>
</dbReference>
<protein>
    <submittedName>
        <fullName evidence="8">Family 43 glycosylhydrolase</fullName>
    </submittedName>
</protein>
<evidence type="ECO:0000313" key="9">
    <source>
        <dbReference type="Proteomes" id="UP001193081"/>
    </source>
</evidence>
<dbReference type="Pfam" id="PF04616">
    <property type="entry name" value="Glyco_hydro_43"/>
    <property type="match status" value="1"/>
</dbReference>
<keyword evidence="9" id="KW-1185">Reference proteome</keyword>
<reference evidence="8 9" key="1">
    <citation type="submission" date="2021-03" db="EMBL/GenBank/DDBJ databases">
        <authorList>
            <person name="Grouzdev D.S."/>
        </authorList>
    </citation>
    <scope>NUCLEOTIDE SEQUENCE [LARGE SCALE GENOMIC DNA]</scope>
    <source>
        <strain evidence="8 9">M50-1</strain>
    </source>
</reference>
<dbReference type="InterPro" id="IPR023296">
    <property type="entry name" value="Glyco_hydro_beta-prop_sf"/>
</dbReference>
<gene>
    <name evidence="8" type="ORF">EYB53_010550</name>
</gene>
<keyword evidence="4" id="KW-0119">Carbohydrate metabolism</keyword>
<dbReference type="Gene3D" id="2.115.10.20">
    <property type="entry name" value="Glycosyl hydrolase domain, family 43"/>
    <property type="match status" value="2"/>
</dbReference>
<dbReference type="EMBL" id="SIJK02000015">
    <property type="protein sequence ID" value="MBP1466144.1"/>
    <property type="molecule type" value="Genomic_DNA"/>
</dbReference>
<accession>A0ABS4D9N1</accession>
<sequence>MSANQNRAKTSMRGLVVVLLISLLSTTAHSFSQHQPGTSSTACHTPLSIAGIRLKDHSLFFFDGWYYIVAIRVEPASGSRAQGAASAPLRSSERLEGRFAYARTRDFCTWEELATPLEHGEPGEPDEWEIWAPHVIERDGIFYMYYTGVNNQIAQTIMLATSTNPAEPANWQKEGVIFTPDHPEAFYPGPDYWSDCRDPMVVFYQGRYYLYYTGVNTHGPMVGLAFAEQPKGPWHDLGAVYQSPERDRIPESPYVVEHEGLFYLFYNSSGRDGARQVWRWSVSPFGPWQPEVRAGYGWAHDFYRDEQGWLASYLMGYGERIGVQRVAWHPEGLHMIPRIGTQVYVPIMSR</sequence>
<feature type="chain" id="PRO_5046228496" evidence="7">
    <location>
        <begin position="31"/>
        <end position="350"/>
    </location>
</feature>
<dbReference type="RefSeq" id="WP_135478151.1">
    <property type="nucleotide sequence ID" value="NZ_SIJK02000015.1"/>
</dbReference>
<keyword evidence="3 6" id="KW-0378">Hydrolase</keyword>
<comment type="similarity">
    <text evidence="1 6">Belongs to the glycosyl hydrolase 43 family.</text>
</comment>
<dbReference type="PANTHER" id="PTHR43772">
    <property type="entry name" value="ENDO-1,4-BETA-XYLANASE"/>
    <property type="match status" value="1"/>
</dbReference>
<keyword evidence="7" id="KW-0732">Signal</keyword>
<evidence type="ECO:0000313" key="8">
    <source>
        <dbReference type="EMBL" id="MBP1466144.1"/>
    </source>
</evidence>
<feature type="signal peptide" evidence="7">
    <location>
        <begin position="1"/>
        <end position="30"/>
    </location>
</feature>
<dbReference type="InterPro" id="IPR052176">
    <property type="entry name" value="Glycosyl_Hydrlase_43_Enz"/>
</dbReference>
<dbReference type="PANTHER" id="PTHR43772:SF2">
    <property type="entry name" value="PUTATIVE (AFU_ORTHOLOGUE AFUA_2G04480)-RELATED"/>
    <property type="match status" value="1"/>
</dbReference>
<dbReference type="SUPFAM" id="SSF75005">
    <property type="entry name" value="Arabinanase/levansucrase/invertase"/>
    <property type="match status" value="1"/>
</dbReference>
<keyword evidence="5 6" id="KW-0326">Glycosidase</keyword>
<evidence type="ECO:0000256" key="3">
    <source>
        <dbReference type="ARBA" id="ARBA00022801"/>
    </source>
</evidence>
<evidence type="ECO:0000256" key="4">
    <source>
        <dbReference type="ARBA" id="ARBA00023277"/>
    </source>
</evidence>
<comment type="caution">
    <text evidence="8">The sequence shown here is derived from an EMBL/GenBank/DDBJ whole genome shotgun (WGS) entry which is preliminary data.</text>
</comment>
<keyword evidence="2" id="KW-0858">Xylan degradation</keyword>
<name>A0ABS4D9N1_9CHLR</name>
<keyword evidence="2" id="KW-0624">Polysaccharide degradation</keyword>
<evidence type="ECO:0000256" key="7">
    <source>
        <dbReference type="SAM" id="SignalP"/>
    </source>
</evidence>
<evidence type="ECO:0000256" key="6">
    <source>
        <dbReference type="RuleBase" id="RU361187"/>
    </source>
</evidence>
<evidence type="ECO:0000256" key="2">
    <source>
        <dbReference type="ARBA" id="ARBA00022651"/>
    </source>
</evidence>